<keyword evidence="2" id="KW-0472">Membrane</keyword>
<reference evidence="3 4" key="1">
    <citation type="submission" date="2007-06" db="EMBL/GenBank/DDBJ databases">
        <authorList>
            <person name="Shimkets L."/>
            <person name="Ferriera S."/>
            <person name="Johnson J."/>
            <person name="Kravitz S."/>
            <person name="Beeson K."/>
            <person name="Sutton G."/>
            <person name="Rogers Y.-H."/>
            <person name="Friedman R."/>
            <person name="Frazier M."/>
            <person name="Venter J.C."/>
        </authorList>
    </citation>
    <scope>NUCLEOTIDE SEQUENCE [LARGE SCALE GENOMIC DNA]</scope>
    <source>
        <strain evidence="3 4">SIR-1</strain>
    </source>
</reference>
<keyword evidence="2" id="KW-1133">Transmembrane helix</keyword>
<evidence type="ECO:0000256" key="1">
    <source>
        <dbReference type="SAM" id="MobiDB-lite"/>
    </source>
</evidence>
<evidence type="ECO:0000313" key="3">
    <source>
        <dbReference type="EMBL" id="EDM77612.1"/>
    </source>
</evidence>
<comment type="caution">
    <text evidence="3">The sequence shown here is derived from an EMBL/GenBank/DDBJ whole genome shotgun (WGS) entry which is preliminary data.</text>
</comment>
<feature type="compositionally biased region" description="Low complexity" evidence="1">
    <location>
        <begin position="1"/>
        <end position="15"/>
    </location>
</feature>
<protein>
    <submittedName>
        <fullName evidence="3">Uncharacterized protein</fullName>
    </submittedName>
</protein>
<feature type="transmembrane region" description="Helical" evidence="2">
    <location>
        <begin position="106"/>
        <end position="130"/>
    </location>
</feature>
<dbReference type="AlphaFoldDB" id="A6G964"/>
<gene>
    <name evidence="3" type="ORF">PPSIR1_02968</name>
</gene>
<keyword evidence="4" id="KW-1185">Reference proteome</keyword>
<proteinExistence type="predicted"/>
<name>A6G964_9BACT</name>
<evidence type="ECO:0000313" key="4">
    <source>
        <dbReference type="Proteomes" id="UP000005801"/>
    </source>
</evidence>
<evidence type="ECO:0000256" key="2">
    <source>
        <dbReference type="SAM" id="Phobius"/>
    </source>
</evidence>
<sequence length="253" mass="25488">MILAAPPGARAAPEPSEGGLQRWDAEPSETTPSEPGDGDAGESAGLPTYADAPAEAEFIGGFDAATPELPRDGRGRVASGALLLGAGLVVFGTSMGLLYTTNDPGLWIAGASVSSLVSLAGGVTLGVGLRQRKYYGAWLREHGSSPPTRGVGMRAAGTTAIVGGSAGLIFASVALANPDPADPPYPEVVLAMSLAGIASGITLVVYGNARARAFRAWELDRSGQAAVQLRPSFGVAPLRGGGFLSQAGLSGRF</sequence>
<feature type="transmembrane region" description="Helical" evidence="2">
    <location>
        <begin position="151"/>
        <end position="176"/>
    </location>
</feature>
<dbReference type="STRING" id="391625.PPSIR1_02968"/>
<keyword evidence="2" id="KW-0812">Transmembrane</keyword>
<feature type="transmembrane region" description="Helical" evidence="2">
    <location>
        <begin position="188"/>
        <end position="206"/>
    </location>
</feature>
<organism evidence="3 4">
    <name type="scientific">Plesiocystis pacifica SIR-1</name>
    <dbReference type="NCBI Taxonomy" id="391625"/>
    <lineage>
        <taxon>Bacteria</taxon>
        <taxon>Pseudomonadati</taxon>
        <taxon>Myxococcota</taxon>
        <taxon>Polyangia</taxon>
        <taxon>Nannocystales</taxon>
        <taxon>Nannocystaceae</taxon>
        <taxon>Plesiocystis</taxon>
    </lineage>
</organism>
<dbReference type="Proteomes" id="UP000005801">
    <property type="component" value="Unassembled WGS sequence"/>
</dbReference>
<accession>A6G964</accession>
<dbReference type="EMBL" id="ABCS01000043">
    <property type="protein sequence ID" value="EDM77612.1"/>
    <property type="molecule type" value="Genomic_DNA"/>
</dbReference>
<feature type="transmembrane region" description="Helical" evidence="2">
    <location>
        <begin position="81"/>
        <end position="100"/>
    </location>
</feature>
<feature type="region of interest" description="Disordered" evidence="1">
    <location>
        <begin position="1"/>
        <end position="47"/>
    </location>
</feature>